<organism evidence="2 3">
    <name type="scientific">Nocardia tenerifensis</name>
    <dbReference type="NCBI Taxonomy" id="228006"/>
    <lineage>
        <taxon>Bacteria</taxon>
        <taxon>Bacillati</taxon>
        <taxon>Actinomycetota</taxon>
        <taxon>Actinomycetes</taxon>
        <taxon>Mycobacteriales</taxon>
        <taxon>Nocardiaceae</taxon>
        <taxon>Nocardia</taxon>
    </lineage>
</organism>
<sequence length="382" mass="39981">MRVTRGWMSSVAAATVSASALLGVQAAPATAETPGTLISSTPQADGWRPLPNGSVITYWMTGSDGTPREASGALFTPAGAPPPDGWPVVAFDHGTTGLGRGCGGESAPSTAPDTHWHAEEDDMMRRVIDQGFAVVAPDYLGLGLFDTGPHPYLELRTEATATIDLLRAARSAHPELSRTWVAMGPSQGGQAALGAGHLQASYAPDLDYRGTIAIDTESDVEKALPIAGPAIPTVPGTAETLGFLSSIFAGLRAARPDLDFNQYLTPLGRALLDDIETMCKPAIEARVDGVGIGQMLSKPLSDSRVRAAYDSYLTVPTSGYDAPILLLLNVTDTTVPAPLHAALAAQLSANRVDFQTVTGTGTHTQLNPQMWSAIDAFLARVR</sequence>
<evidence type="ECO:0000313" key="2">
    <source>
        <dbReference type="EMBL" id="PXX66728.1"/>
    </source>
</evidence>
<dbReference type="PANTHER" id="PTHR34853">
    <property type="match status" value="1"/>
</dbReference>
<dbReference type="PANTHER" id="PTHR34853:SF1">
    <property type="entry name" value="LIPASE 5"/>
    <property type="match status" value="1"/>
</dbReference>
<dbReference type="SUPFAM" id="SSF53474">
    <property type="entry name" value="alpha/beta-Hydrolases"/>
    <property type="match status" value="1"/>
</dbReference>
<feature type="signal peptide" evidence="1">
    <location>
        <begin position="1"/>
        <end position="31"/>
    </location>
</feature>
<dbReference type="EMBL" id="QJKF01000003">
    <property type="protein sequence ID" value="PXX66728.1"/>
    <property type="molecule type" value="Genomic_DNA"/>
</dbReference>
<gene>
    <name evidence="2" type="ORF">DFR70_103478</name>
</gene>
<dbReference type="Gene3D" id="3.40.50.1820">
    <property type="entry name" value="alpha/beta hydrolase"/>
    <property type="match status" value="1"/>
</dbReference>
<comment type="caution">
    <text evidence="2">The sequence shown here is derived from an EMBL/GenBank/DDBJ whole genome shotgun (WGS) entry which is preliminary data.</text>
</comment>
<dbReference type="InterPro" id="IPR029058">
    <property type="entry name" value="AB_hydrolase_fold"/>
</dbReference>
<name>A0A318K8B0_9NOCA</name>
<keyword evidence="3" id="KW-1185">Reference proteome</keyword>
<dbReference type="InterPro" id="IPR005152">
    <property type="entry name" value="Lipase_secreted"/>
</dbReference>
<dbReference type="Proteomes" id="UP000247569">
    <property type="component" value="Unassembled WGS sequence"/>
</dbReference>
<dbReference type="GO" id="GO:0016042">
    <property type="term" value="P:lipid catabolic process"/>
    <property type="evidence" value="ECO:0007669"/>
    <property type="project" value="InterPro"/>
</dbReference>
<accession>A0A318K8B0</accession>
<reference evidence="2 3" key="1">
    <citation type="submission" date="2018-05" db="EMBL/GenBank/DDBJ databases">
        <title>Genomic Encyclopedia of Type Strains, Phase IV (KMG-IV): sequencing the most valuable type-strain genomes for metagenomic binning, comparative biology and taxonomic classification.</title>
        <authorList>
            <person name="Goeker M."/>
        </authorList>
    </citation>
    <scope>NUCLEOTIDE SEQUENCE [LARGE SCALE GENOMIC DNA]</scope>
    <source>
        <strain evidence="2 3">DSM 44704</strain>
    </source>
</reference>
<keyword evidence="1" id="KW-0732">Signal</keyword>
<evidence type="ECO:0000313" key="3">
    <source>
        <dbReference type="Proteomes" id="UP000247569"/>
    </source>
</evidence>
<dbReference type="GO" id="GO:0004806">
    <property type="term" value="F:triacylglycerol lipase activity"/>
    <property type="evidence" value="ECO:0007669"/>
    <property type="project" value="InterPro"/>
</dbReference>
<dbReference type="OrthoDB" id="9798122at2"/>
<dbReference type="AlphaFoldDB" id="A0A318K8B0"/>
<dbReference type="Pfam" id="PF03583">
    <property type="entry name" value="LIP"/>
    <property type="match status" value="1"/>
</dbReference>
<protein>
    <submittedName>
        <fullName evidence="2">Secretory lipase</fullName>
    </submittedName>
</protein>
<proteinExistence type="predicted"/>
<dbReference type="PIRSF" id="PIRSF029171">
    <property type="entry name" value="Esterase_LipA"/>
    <property type="match status" value="1"/>
</dbReference>
<evidence type="ECO:0000256" key="1">
    <source>
        <dbReference type="SAM" id="SignalP"/>
    </source>
</evidence>
<feature type="chain" id="PRO_5016455740" evidence="1">
    <location>
        <begin position="32"/>
        <end position="382"/>
    </location>
</feature>